<evidence type="ECO:0000256" key="7">
    <source>
        <dbReference type="ARBA" id="ARBA00022691"/>
    </source>
</evidence>
<dbReference type="Pfam" id="PF04055">
    <property type="entry name" value="Radical_SAM"/>
    <property type="match status" value="1"/>
</dbReference>
<keyword evidence="10" id="KW-0411">Iron-sulfur</keyword>
<evidence type="ECO:0000256" key="2">
    <source>
        <dbReference type="ARBA" id="ARBA00003522"/>
    </source>
</evidence>
<dbReference type="SFLD" id="SFLDG01067">
    <property type="entry name" value="SPASM/twitch_domain_containing"/>
    <property type="match status" value="1"/>
</dbReference>
<evidence type="ECO:0000259" key="15">
    <source>
        <dbReference type="PROSITE" id="PS51918"/>
    </source>
</evidence>
<keyword evidence="9" id="KW-0408">Iron</keyword>
<dbReference type="PROSITE" id="PS01305">
    <property type="entry name" value="MOAA_NIFB_PQQE"/>
    <property type="match status" value="1"/>
</dbReference>
<dbReference type="RefSeq" id="WP_038920333.1">
    <property type="nucleotide sequence ID" value="NZ_BMJF01000005.1"/>
</dbReference>
<dbReference type="GO" id="GO:0051539">
    <property type="term" value="F:4 iron, 4 sulfur cluster binding"/>
    <property type="evidence" value="ECO:0007669"/>
    <property type="project" value="UniProtKB-KW"/>
</dbReference>
<dbReference type="Gene3D" id="3.20.20.70">
    <property type="entry name" value="Aldolase class I"/>
    <property type="match status" value="1"/>
</dbReference>
<dbReference type="UniPathway" id="UPA00782"/>
<dbReference type="SMART" id="SM00729">
    <property type="entry name" value="Elp3"/>
    <property type="match status" value="1"/>
</dbReference>
<keyword evidence="6" id="KW-0004">4Fe-4S</keyword>
<dbReference type="InterPro" id="IPR005980">
    <property type="entry name" value="Nase_CF_NifB"/>
</dbReference>
<dbReference type="NCBIfam" id="TIGR01290">
    <property type="entry name" value="nifB"/>
    <property type="match status" value="1"/>
</dbReference>
<dbReference type="PROSITE" id="PS51918">
    <property type="entry name" value="RADICAL_SAM"/>
    <property type="match status" value="1"/>
</dbReference>
<reference evidence="17" key="1">
    <citation type="journal article" date="2018" name="Genome Announc.">
        <title>Complete genome sequence of a Dickeya fangzhongdai type strain causing bleeding canker of pear tree trunks.</title>
        <authorList>
            <person name="Zhao Y."/>
            <person name="Tian Y."/>
            <person name="Li X."/>
            <person name="Hu B."/>
        </authorList>
    </citation>
    <scope>NUCLEOTIDE SEQUENCE [LARGE SCALE GENOMIC DNA]</scope>
    <source>
        <strain evidence="17">DSM 101947</strain>
    </source>
</reference>
<dbReference type="InterPro" id="IPR006638">
    <property type="entry name" value="Elp3/MiaA/NifB-like_rSAM"/>
</dbReference>
<dbReference type="InterPro" id="IPR036105">
    <property type="entry name" value="DiNase_FeMo-co_biosyn_sf"/>
</dbReference>
<evidence type="ECO:0000256" key="11">
    <source>
        <dbReference type="ARBA" id="ARBA00023231"/>
    </source>
</evidence>
<dbReference type="InterPro" id="IPR013785">
    <property type="entry name" value="Aldolase_TIM"/>
</dbReference>
<dbReference type="Pfam" id="PF02579">
    <property type="entry name" value="Nitro_FeMo-Co"/>
    <property type="match status" value="1"/>
</dbReference>
<dbReference type="InterPro" id="IPR000385">
    <property type="entry name" value="MoaA_NifB_PqqE_Fe-S-bd_CS"/>
</dbReference>
<name>A0A2K8QR70_9GAMM</name>
<keyword evidence="8" id="KW-0479">Metal-binding</keyword>
<feature type="domain" description="Radical SAM core" evidence="15">
    <location>
        <begin position="37"/>
        <end position="283"/>
    </location>
</feature>
<dbReference type="InterPro" id="IPR003731">
    <property type="entry name" value="Di-Nase_FeMo-co_biosynth"/>
</dbReference>
<evidence type="ECO:0000256" key="5">
    <source>
        <dbReference type="ARBA" id="ARBA00021702"/>
    </source>
</evidence>
<dbReference type="AlphaFoldDB" id="A0A2K8QR70"/>
<comment type="cofactor">
    <cofactor evidence="1">
        <name>[4Fe-4S] cluster</name>
        <dbReference type="ChEBI" id="CHEBI:49883"/>
    </cofactor>
</comment>
<evidence type="ECO:0000256" key="6">
    <source>
        <dbReference type="ARBA" id="ARBA00022485"/>
    </source>
</evidence>
<protein>
    <recommendedName>
        <fullName evidence="5">FeMo cofactor biosynthesis protein NifB</fullName>
    </recommendedName>
    <alternativeName>
        <fullName evidence="14">Nitrogenase cofactor maturase NifB</fullName>
    </alternativeName>
    <alternativeName>
        <fullName evidence="13">Radical SAM assemblase NifB</fullName>
    </alternativeName>
</protein>
<dbReference type="GO" id="GO:0032324">
    <property type="term" value="P:molybdopterin cofactor biosynthetic process"/>
    <property type="evidence" value="ECO:0007669"/>
    <property type="project" value="UniProtKB-ARBA"/>
</dbReference>
<dbReference type="SFLD" id="SFLDS00029">
    <property type="entry name" value="Radical_SAM"/>
    <property type="match status" value="1"/>
</dbReference>
<dbReference type="InterPro" id="IPR058240">
    <property type="entry name" value="rSAM_sf"/>
</dbReference>
<dbReference type="PANTHER" id="PTHR43787">
    <property type="entry name" value="FEMO COFACTOR BIOSYNTHESIS PROTEIN NIFB-RELATED"/>
    <property type="match status" value="1"/>
</dbReference>
<dbReference type="PANTHER" id="PTHR43787:SF13">
    <property type="entry name" value="FEMO COFACTOR BIOSYNTHESIS PROTEIN NIFB"/>
    <property type="match status" value="1"/>
</dbReference>
<dbReference type="CDD" id="cd01335">
    <property type="entry name" value="Radical_SAM"/>
    <property type="match status" value="1"/>
</dbReference>
<sequence>MTSCPSASGCRSDQTDRFTPLQASKVAHHPCYSVSGHHHYARMHLAVAPACNLQCHYCNRKYDCSNESRPGVVSELLTPEQAVAKAHQVAAAIPQLSVVGIAGPGDPLANLARTFRTLTLLREQLPDLKLCLSTNGLMLPEAVDRLLDVGVDHVTVTVNALDPDIAARIYAWLWLDGDRYTGREAGAILLERQQEGIRRLTENGVLVKINSVLIPGINDRHLFEVSQQARRWGAFLHNIMPLIARPEHGTVFGLNGQPEPDAEALAAARTQCGAAMPQMAHCQQCRADAIGMLGEDRSQQFRLSSLPAEPQPYLPLLRQRAQVHASIASRGESEEPDACLVAVASSGGEVIDCHFGHADRFQIYSLSAAGVILVNERFAPKYCRGGDDCEPTDSEDRMAAMLALLADVEAVFCARIGYAPWQKLEQQGIQPCVEGAWQNIAEVLGRWWRQRQQAQPVGERAQGAA</sequence>
<comment type="similarity">
    <text evidence="4">Belongs to the radical SAM superfamily. NifB family.</text>
</comment>
<keyword evidence="7" id="KW-0949">S-adenosyl-L-methionine</keyword>
<comment type="function">
    <text evidence="2">Involved in the biosynthesis of the iron-molybdenum cofactor (FeMo-co or M-cluster) found in the dinitrogenase enzyme of the nitrogenase complex in nitrogen-fixing microorganisms. NifB catalyzes the crucial step of radical SAM-dependent carbide insertion that occurs concomitant with the insertion of a 9th sulfur and the rearrangement/coupling of two [4Fe-4S] clusters into a [8Fe-9S-C] cluster, the precursor to the M-cluster.</text>
</comment>
<evidence type="ECO:0000313" key="17">
    <source>
        <dbReference type="Proteomes" id="UP000231901"/>
    </source>
</evidence>
<keyword evidence="11" id="KW-0535">Nitrogen fixation</keyword>
<evidence type="ECO:0000256" key="12">
    <source>
        <dbReference type="ARBA" id="ARBA00023239"/>
    </source>
</evidence>
<dbReference type="Gene3D" id="3.30.420.130">
    <property type="entry name" value="Dinitrogenase iron-molybdenum cofactor biosynthesis domain"/>
    <property type="match status" value="1"/>
</dbReference>
<dbReference type="SFLD" id="SFLDF00281">
    <property type="entry name" value="FeMo_cofactor_biosynthesis_pro"/>
    <property type="match status" value="1"/>
</dbReference>
<accession>A0A2K8QR70</accession>
<organism evidence="16 17">
    <name type="scientific">Dickeya fangzhongdai</name>
    <dbReference type="NCBI Taxonomy" id="1778540"/>
    <lineage>
        <taxon>Bacteria</taxon>
        <taxon>Pseudomonadati</taxon>
        <taxon>Pseudomonadota</taxon>
        <taxon>Gammaproteobacteria</taxon>
        <taxon>Enterobacterales</taxon>
        <taxon>Pectobacteriaceae</taxon>
        <taxon>Dickeya</taxon>
    </lineage>
</organism>
<evidence type="ECO:0000256" key="3">
    <source>
        <dbReference type="ARBA" id="ARBA00005155"/>
    </source>
</evidence>
<dbReference type="KEGG" id="dfn:CVE23_19645"/>
<evidence type="ECO:0000256" key="8">
    <source>
        <dbReference type="ARBA" id="ARBA00022723"/>
    </source>
</evidence>
<dbReference type="GO" id="GO:0016829">
    <property type="term" value="F:lyase activity"/>
    <property type="evidence" value="ECO:0007669"/>
    <property type="project" value="UniProtKB-KW"/>
</dbReference>
<comment type="pathway">
    <text evidence="3">Cofactor biosynthesis; Fe-Mo cofactor biosynthesis.</text>
</comment>
<dbReference type="GeneID" id="66566532"/>
<dbReference type="SUPFAM" id="SSF102114">
    <property type="entry name" value="Radical SAM enzymes"/>
    <property type="match status" value="1"/>
</dbReference>
<dbReference type="InterPro" id="IPR034165">
    <property type="entry name" value="NifB_C"/>
</dbReference>
<evidence type="ECO:0000256" key="14">
    <source>
        <dbReference type="ARBA" id="ARBA00032102"/>
    </source>
</evidence>
<proteinExistence type="inferred from homology"/>
<evidence type="ECO:0000256" key="10">
    <source>
        <dbReference type="ARBA" id="ARBA00023014"/>
    </source>
</evidence>
<dbReference type="CDD" id="cd00852">
    <property type="entry name" value="NifB"/>
    <property type="match status" value="1"/>
</dbReference>
<evidence type="ECO:0000256" key="1">
    <source>
        <dbReference type="ARBA" id="ARBA00001966"/>
    </source>
</evidence>
<evidence type="ECO:0000256" key="4">
    <source>
        <dbReference type="ARBA" id="ARBA00006804"/>
    </source>
</evidence>
<dbReference type="InterPro" id="IPR007197">
    <property type="entry name" value="rSAM"/>
</dbReference>
<keyword evidence="17" id="KW-1185">Reference proteome</keyword>
<evidence type="ECO:0000313" key="16">
    <source>
        <dbReference type="EMBL" id="ATZ95991.1"/>
    </source>
</evidence>
<evidence type="ECO:0000256" key="9">
    <source>
        <dbReference type="ARBA" id="ARBA00023004"/>
    </source>
</evidence>
<gene>
    <name evidence="16" type="primary">nifB</name>
    <name evidence="16" type="ORF">CVE23_19645</name>
</gene>
<dbReference type="EMBL" id="CP025003">
    <property type="protein sequence ID" value="ATZ95991.1"/>
    <property type="molecule type" value="Genomic_DNA"/>
</dbReference>
<keyword evidence="12" id="KW-0456">Lyase</keyword>
<dbReference type="GO" id="GO:0046872">
    <property type="term" value="F:metal ion binding"/>
    <property type="evidence" value="ECO:0007669"/>
    <property type="project" value="UniProtKB-KW"/>
</dbReference>
<dbReference type="SUPFAM" id="SSF53146">
    <property type="entry name" value="Nitrogenase accessory factor-like"/>
    <property type="match status" value="1"/>
</dbReference>
<dbReference type="Proteomes" id="UP000231901">
    <property type="component" value="Chromosome"/>
</dbReference>
<evidence type="ECO:0000256" key="13">
    <source>
        <dbReference type="ARBA" id="ARBA00030926"/>
    </source>
</evidence>
<dbReference type="SFLD" id="SFLDG01068">
    <property type="entry name" value="FeMo_cofactor_biosynthesis_pro"/>
    <property type="match status" value="1"/>
</dbReference>